<proteinExistence type="predicted"/>
<organism evidence="1 2">
    <name type="scientific">Protopolystoma xenopodis</name>
    <dbReference type="NCBI Taxonomy" id="117903"/>
    <lineage>
        <taxon>Eukaryota</taxon>
        <taxon>Metazoa</taxon>
        <taxon>Spiralia</taxon>
        <taxon>Lophotrochozoa</taxon>
        <taxon>Platyhelminthes</taxon>
        <taxon>Monogenea</taxon>
        <taxon>Polyopisthocotylea</taxon>
        <taxon>Polystomatidea</taxon>
        <taxon>Polystomatidae</taxon>
        <taxon>Protopolystoma</taxon>
    </lineage>
</organism>
<comment type="caution">
    <text evidence="1">The sequence shown here is derived from an EMBL/GenBank/DDBJ whole genome shotgun (WGS) entry which is preliminary data.</text>
</comment>
<dbReference type="AlphaFoldDB" id="A0A3S5AQ01"/>
<gene>
    <name evidence="1" type="ORF">PXEA_LOCUS15645</name>
</gene>
<accession>A0A3S5AQ01</accession>
<dbReference type="Proteomes" id="UP000784294">
    <property type="component" value="Unassembled WGS sequence"/>
</dbReference>
<dbReference type="EMBL" id="CAAALY010055202">
    <property type="protein sequence ID" value="VEL22205.1"/>
    <property type="molecule type" value="Genomic_DNA"/>
</dbReference>
<evidence type="ECO:0000313" key="2">
    <source>
        <dbReference type="Proteomes" id="UP000784294"/>
    </source>
</evidence>
<evidence type="ECO:0000313" key="1">
    <source>
        <dbReference type="EMBL" id="VEL22205.1"/>
    </source>
</evidence>
<name>A0A3S5AQ01_9PLAT</name>
<protein>
    <submittedName>
        <fullName evidence="1">Uncharacterized protein</fullName>
    </submittedName>
</protein>
<keyword evidence="2" id="KW-1185">Reference proteome</keyword>
<sequence length="105" mass="11661">MDWHTSSLVQGKPNNLRWQVSLGVESEAECSCNRPPTHDWSGFGRACDMSQWLKYVLVAPTTGLSAAKFSFTFSRRPNLTSVHFACLFLPCPDLPCISLTCPTLP</sequence>
<reference evidence="1" key="1">
    <citation type="submission" date="2018-11" db="EMBL/GenBank/DDBJ databases">
        <authorList>
            <consortium name="Pathogen Informatics"/>
        </authorList>
    </citation>
    <scope>NUCLEOTIDE SEQUENCE</scope>
</reference>